<keyword evidence="7 9" id="KW-0472">Membrane</keyword>
<feature type="transmembrane region" description="Helical" evidence="9">
    <location>
        <begin position="643"/>
        <end position="662"/>
    </location>
</feature>
<dbReference type="Pfam" id="PF01699">
    <property type="entry name" value="Na_Ca_ex"/>
    <property type="match status" value="2"/>
</dbReference>
<evidence type="ECO:0000256" key="3">
    <source>
        <dbReference type="ARBA" id="ARBA00022449"/>
    </source>
</evidence>
<evidence type="ECO:0000259" key="10">
    <source>
        <dbReference type="Pfam" id="PF01699"/>
    </source>
</evidence>
<feature type="transmembrane region" description="Helical" evidence="9">
    <location>
        <begin position="615"/>
        <end position="637"/>
    </location>
</feature>
<reference evidence="11" key="1">
    <citation type="submission" date="2023-10" db="EMBL/GenBank/DDBJ databases">
        <title>Genome assembly of Pristionchus species.</title>
        <authorList>
            <person name="Yoshida K."/>
            <person name="Sommer R.J."/>
        </authorList>
    </citation>
    <scope>NUCLEOTIDE SEQUENCE</scope>
    <source>
        <strain evidence="11">RS0144</strain>
    </source>
</reference>
<feature type="compositionally biased region" description="Basic and acidic residues" evidence="8">
    <location>
        <begin position="413"/>
        <end position="427"/>
    </location>
</feature>
<dbReference type="FunFam" id="1.20.1420.30:FF:000004">
    <property type="entry name" value="Sodium/potassium/calcium exchanger 2 isoform 1"/>
    <property type="match status" value="1"/>
</dbReference>
<evidence type="ECO:0000256" key="8">
    <source>
        <dbReference type="SAM" id="MobiDB-lite"/>
    </source>
</evidence>
<evidence type="ECO:0000256" key="9">
    <source>
        <dbReference type="SAM" id="Phobius"/>
    </source>
</evidence>
<proteinExistence type="inferred from homology"/>
<evidence type="ECO:0000256" key="6">
    <source>
        <dbReference type="ARBA" id="ARBA00022989"/>
    </source>
</evidence>
<organism evidence="11 12">
    <name type="scientific">Pristionchus entomophagus</name>
    <dbReference type="NCBI Taxonomy" id="358040"/>
    <lineage>
        <taxon>Eukaryota</taxon>
        <taxon>Metazoa</taxon>
        <taxon>Ecdysozoa</taxon>
        <taxon>Nematoda</taxon>
        <taxon>Chromadorea</taxon>
        <taxon>Rhabditida</taxon>
        <taxon>Rhabditina</taxon>
        <taxon>Diplogasteromorpha</taxon>
        <taxon>Diplogasteroidea</taxon>
        <taxon>Neodiplogasteridae</taxon>
        <taxon>Pristionchus</taxon>
    </lineage>
</organism>
<feature type="domain" description="Sodium/calcium exchanger membrane region" evidence="10">
    <location>
        <begin position="505"/>
        <end position="660"/>
    </location>
</feature>
<dbReference type="FunFam" id="1.20.1420.30:FF:000066">
    <property type="entry name" value="Na/Ca eXchangers"/>
    <property type="match status" value="1"/>
</dbReference>
<comment type="caution">
    <text evidence="11">The sequence shown here is derived from an EMBL/GenBank/DDBJ whole genome shotgun (WGS) entry which is preliminary data.</text>
</comment>
<sequence length="678" mass="74989">MRLSYASDTLSTRILRRRGRAVVMGTLFLCVIVMYTLWNGEIRGKGEERRDHRRVKRNLILLDDCEENDKPVKSDSNSSLFPPDAFTMETRRNGAVIFHFAGLVYMFIALAIVCDEFFVPALGVLTEKASSFTFTFILYFQLSISDDVAGATFMAAGGSAPEFFTSMFGVFIAQDNVGIGTIVGSATFNILCVLAFCTLFSREILQLTWWPLFRDMSFYIFALALLVVFFADEKIAWHEALSMLIVYILYGIFMKYNEKLENAVKSRLFRLPQITQGDIAAVGPPIALGTRSDSIRSSASFNSSARKSIPILQFIHGGASVRNGILSMAMAPTDDEDSPSPRSVDDHPPHSNNNVKVIQVKPASKNNTLTVKPARSSVATVASSVMERSDRNGLTPVESVKTNGLSVSSSSRYLEERPPMKENHSEESGVNGSNGNGNSHSHNRPTRRSIEKAHSIGSLEESPLDMSWPESLHKRIVYVILAPITFPLYLTLPDTRSLEMKKFFPITFIGSILWIAFYSYLMVWWANVIGETLGIPTEIMGLTILAAGTSIPDLITSVIVARKGLGDMAVSSSIGSNLFDICVGLPIPWLIFFSIQFFKSPFTEVPTVSVSSNGLICSVGMLFLMLLVLVIGIALSSWQMDKFFGLVMIVFYVFFCILSILLETGHVSCPLKITPDYC</sequence>
<keyword evidence="5 9" id="KW-0812">Transmembrane</keyword>
<comment type="similarity">
    <text evidence="2">Belongs to the Ca(2+):cation antiporter (CaCA) (TC 2.A.19) family. SLC24A subfamily.</text>
</comment>
<evidence type="ECO:0000256" key="1">
    <source>
        <dbReference type="ARBA" id="ARBA00004141"/>
    </source>
</evidence>
<keyword evidence="4" id="KW-0406">Ion transport</keyword>
<dbReference type="NCBIfam" id="TIGR00367">
    <property type="entry name" value="calcium/sodium antiporter"/>
    <property type="match status" value="1"/>
</dbReference>
<name>A0AAV5SC14_9BILA</name>
<dbReference type="PANTHER" id="PTHR10846">
    <property type="entry name" value="SODIUM/POTASSIUM/CALCIUM EXCHANGER"/>
    <property type="match status" value="1"/>
</dbReference>
<dbReference type="Proteomes" id="UP001432027">
    <property type="component" value="Unassembled WGS sequence"/>
</dbReference>
<keyword evidence="4" id="KW-0109">Calcium transport</keyword>
<dbReference type="Gene3D" id="1.20.1420.30">
    <property type="entry name" value="NCX, central ion-binding region"/>
    <property type="match status" value="2"/>
</dbReference>
<keyword evidence="6 9" id="KW-1133">Transmembrane helix</keyword>
<dbReference type="GO" id="GO:0005886">
    <property type="term" value="C:plasma membrane"/>
    <property type="evidence" value="ECO:0007669"/>
    <property type="project" value="TreeGrafter"/>
</dbReference>
<dbReference type="InterPro" id="IPR044880">
    <property type="entry name" value="NCX_ion-bd_dom_sf"/>
</dbReference>
<dbReference type="GO" id="GO:0005262">
    <property type="term" value="F:calcium channel activity"/>
    <property type="evidence" value="ECO:0007669"/>
    <property type="project" value="TreeGrafter"/>
</dbReference>
<gene>
    <name evidence="11" type="ORF">PENTCL1PPCAC_2534</name>
</gene>
<evidence type="ECO:0000256" key="4">
    <source>
        <dbReference type="ARBA" id="ARBA00022568"/>
    </source>
</evidence>
<feature type="compositionally biased region" description="Low complexity" evidence="8">
    <location>
        <begin position="428"/>
        <end position="440"/>
    </location>
</feature>
<feature type="transmembrane region" description="Helical" evidence="9">
    <location>
        <begin position="212"/>
        <end position="230"/>
    </location>
</feature>
<dbReference type="InterPro" id="IPR004481">
    <property type="entry name" value="K/Na/Ca-exchanger"/>
</dbReference>
<evidence type="ECO:0000256" key="5">
    <source>
        <dbReference type="ARBA" id="ARBA00022692"/>
    </source>
</evidence>
<feature type="transmembrane region" description="Helical" evidence="9">
    <location>
        <begin position="177"/>
        <end position="200"/>
    </location>
</feature>
<keyword evidence="4" id="KW-0106">Calcium</keyword>
<accession>A0AAV5SC14</accession>
<dbReference type="InterPro" id="IPR004837">
    <property type="entry name" value="NaCa_Exmemb"/>
</dbReference>
<dbReference type="GO" id="GO:0008273">
    <property type="term" value="F:calcium, potassium:sodium antiporter activity"/>
    <property type="evidence" value="ECO:0007669"/>
    <property type="project" value="TreeGrafter"/>
</dbReference>
<evidence type="ECO:0000313" key="12">
    <source>
        <dbReference type="Proteomes" id="UP001432027"/>
    </source>
</evidence>
<feature type="transmembrane region" description="Helical" evidence="9">
    <location>
        <begin position="504"/>
        <end position="527"/>
    </location>
</feature>
<keyword evidence="3" id="KW-0050">Antiport</keyword>
<feature type="transmembrane region" description="Helical" evidence="9">
    <location>
        <begin position="574"/>
        <end position="595"/>
    </location>
</feature>
<protein>
    <recommendedName>
        <fullName evidence="10">Sodium/calcium exchanger membrane region domain-containing protein</fullName>
    </recommendedName>
</protein>
<feature type="transmembrane region" description="Helical" evidence="9">
    <location>
        <begin position="236"/>
        <end position="253"/>
    </location>
</feature>
<feature type="transmembrane region" description="Helical" evidence="9">
    <location>
        <begin position="136"/>
        <end position="157"/>
    </location>
</feature>
<feature type="transmembrane region" description="Helical" evidence="9">
    <location>
        <begin position="96"/>
        <end position="124"/>
    </location>
</feature>
<feature type="transmembrane region" description="Helical" evidence="9">
    <location>
        <begin position="21"/>
        <end position="38"/>
    </location>
</feature>
<dbReference type="AlphaFoldDB" id="A0AAV5SC14"/>
<feature type="domain" description="Sodium/calcium exchanger membrane region" evidence="10">
    <location>
        <begin position="101"/>
        <end position="253"/>
    </location>
</feature>
<keyword evidence="12" id="KW-1185">Reference proteome</keyword>
<feature type="region of interest" description="Disordered" evidence="8">
    <location>
        <begin position="330"/>
        <end position="451"/>
    </location>
</feature>
<feature type="compositionally biased region" description="Low complexity" evidence="8">
    <location>
        <begin position="374"/>
        <end position="385"/>
    </location>
</feature>
<evidence type="ECO:0000313" key="11">
    <source>
        <dbReference type="EMBL" id="GMS80359.1"/>
    </source>
</evidence>
<keyword evidence="4" id="KW-0813">Transport</keyword>
<evidence type="ECO:0000256" key="7">
    <source>
        <dbReference type="ARBA" id="ARBA00023136"/>
    </source>
</evidence>
<comment type="subcellular location">
    <subcellularLocation>
        <location evidence="1">Membrane</location>
        <topology evidence="1">Multi-pass membrane protein</topology>
    </subcellularLocation>
</comment>
<dbReference type="EMBL" id="BTSX01000001">
    <property type="protein sequence ID" value="GMS80359.1"/>
    <property type="molecule type" value="Genomic_DNA"/>
</dbReference>
<evidence type="ECO:0000256" key="2">
    <source>
        <dbReference type="ARBA" id="ARBA00005364"/>
    </source>
</evidence>
<dbReference type="GO" id="GO:0006874">
    <property type="term" value="P:intracellular calcium ion homeostasis"/>
    <property type="evidence" value="ECO:0007669"/>
    <property type="project" value="TreeGrafter"/>
</dbReference>
<dbReference type="PANTHER" id="PTHR10846:SF72">
    <property type="entry name" value="SODIUM_POTASSIUM_CALCIUM EXCHANGER NCKX30C"/>
    <property type="match status" value="1"/>
</dbReference>
<feature type="compositionally biased region" description="Polar residues" evidence="8">
    <location>
        <begin position="400"/>
        <end position="412"/>
    </location>
</feature>
<feature type="transmembrane region" description="Helical" evidence="9">
    <location>
        <begin position="539"/>
        <end position="562"/>
    </location>
</feature>